<name>A0A0F0H117_LENAE</name>
<dbReference type="Pfam" id="PF17210">
    <property type="entry name" value="SdrD_B"/>
    <property type="match status" value="1"/>
</dbReference>
<feature type="signal peptide" evidence="7">
    <location>
        <begin position="1"/>
        <end position="23"/>
    </location>
</feature>
<protein>
    <recommendedName>
        <fullName evidence="8">Gram-positive cocci surface proteins LPxTG domain-containing protein</fullName>
    </recommendedName>
</protein>
<evidence type="ECO:0000256" key="2">
    <source>
        <dbReference type="ARBA" id="ARBA00022512"/>
    </source>
</evidence>
<organism evidence="9 10">
    <name type="scientific">Lentzea aerocolonigenes</name>
    <name type="common">Lechevalieria aerocolonigenes</name>
    <name type="synonym">Saccharothrix aerocolonigenes</name>
    <dbReference type="NCBI Taxonomy" id="68170"/>
    <lineage>
        <taxon>Bacteria</taxon>
        <taxon>Bacillati</taxon>
        <taxon>Actinomycetota</taxon>
        <taxon>Actinomycetes</taxon>
        <taxon>Pseudonocardiales</taxon>
        <taxon>Pseudonocardiaceae</taxon>
        <taxon>Lentzea</taxon>
    </lineage>
</organism>
<feature type="domain" description="Gram-positive cocci surface proteins LPxTG" evidence="8">
    <location>
        <begin position="384"/>
        <end position="417"/>
    </location>
</feature>
<feature type="transmembrane region" description="Helical" evidence="6">
    <location>
        <begin position="392"/>
        <end position="412"/>
    </location>
</feature>
<evidence type="ECO:0000256" key="6">
    <source>
        <dbReference type="SAM" id="Phobius"/>
    </source>
</evidence>
<keyword evidence="6" id="KW-1133">Transmembrane helix</keyword>
<keyword evidence="6" id="KW-0472">Membrane</keyword>
<accession>A0A0F0H117</accession>
<comment type="subcellular location">
    <subcellularLocation>
        <location evidence="1">Secreted</location>
    </subcellularLocation>
</comment>
<dbReference type="InterPro" id="IPR019931">
    <property type="entry name" value="LPXTG_anchor"/>
</dbReference>
<evidence type="ECO:0000313" key="9">
    <source>
        <dbReference type="EMBL" id="KJK49270.1"/>
    </source>
</evidence>
<dbReference type="GO" id="GO:0005975">
    <property type="term" value="P:carbohydrate metabolic process"/>
    <property type="evidence" value="ECO:0007669"/>
    <property type="project" value="UniProtKB-ARBA"/>
</dbReference>
<comment type="caution">
    <text evidence="9">The sequence shown here is derived from an EMBL/GenBank/DDBJ whole genome shotgun (WGS) entry which is preliminary data.</text>
</comment>
<keyword evidence="3" id="KW-0964">Secreted</keyword>
<evidence type="ECO:0000256" key="7">
    <source>
        <dbReference type="SAM" id="SignalP"/>
    </source>
</evidence>
<dbReference type="InterPro" id="IPR033764">
    <property type="entry name" value="Sdr_B"/>
</dbReference>
<evidence type="ECO:0000256" key="1">
    <source>
        <dbReference type="ARBA" id="ARBA00004613"/>
    </source>
</evidence>
<sequence length="417" mass="45320">MRKLFAVATTAALLLPMAGTAAAQEEKVFIGGLVWFDRNDNRKVETYEPGVPNEKIVKIVKEDTGELVGEYATDDKGIYVARDLPKAKYVVTVEVGGRYWYTGRNGVTTEGGTVDFGVRGGQLVGYSFLDQNGNGSLDVNEGERRLEPGTLNGKKIELRPEDGQFAIEDLPFGRYELVATDYRREGLTLRDTKTSSGLDWVTGKRVFNIGEESTAPIDILYFNPKGDLAITMPELSPAKDVYVVDDEVEATFRITNNSEAPELPTFTTGQWTKNTLSHSPGIEPVPGSYDEYAVKSPLLPGQSLDVKIRAKLGETDLEKVNVLVRPSKWGDDPFRDNVRIRPIKVVQKGAETTTTTTSPAETTTATTTTTTMPVVVQAGNRSGLASTGASPLGFLGLGALLLAAGLSAFFVARRRRS</sequence>
<keyword evidence="6" id="KW-0812">Transmembrane</keyword>
<proteinExistence type="predicted"/>
<dbReference type="Gene3D" id="2.60.40.10">
    <property type="entry name" value="Immunoglobulins"/>
    <property type="match status" value="1"/>
</dbReference>
<dbReference type="GO" id="GO:0005576">
    <property type="term" value="C:extracellular region"/>
    <property type="evidence" value="ECO:0007669"/>
    <property type="project" value="UniProtKB-SubCell"/>
</dbReference>
<evidence type="ECO:0000313" key="10">
    <source>
        <dbReference type="Proteomes" id="UP000033393"/>
    </source>
</evidence>
<evidence type="ECO:0000259" key="8">
    <source>
        <dbReference type="PROSITE" id="PS50847"/>
    </source>
</evidence>
<gene>
    <name evidence="9" type="ORF">UK23_14385</name>
</gene>
<keyword evidence="5" id="KW-0572">Peptidoglycan-anchor</keyword>
<dbReference type="RefSeq" id="WP_045312003.1">
    <property type="nucleotide sequence ID" value="NZ_JYJG01000086.1"/>
</dbReference>
<dbReference type="PROSITE" id="PS50847">
    <property type="entry name" value="GRAM_POS_ANCHORING"/>
    <property type="match status" value="1"/>
</dbReference>
<dbReference type="AlphaFoldDB" id="A0A0F0H117"/>
<reference evidence="9 10" key="1">
    <citation type="submission" date="2015-02" db="EMBL/GenBank/DDBJ databases">
        <authorList>
            <person name="Ju K.-S."/>
            <person name="Doroghazi J.R."/>
            <person name="Metcalf W."/>
        </authorList>
    </citation>
    <scope>NUCLEOTIDE SEQUENCE [LARGE SCALE GENOMIC DNA]</scope>
    <source>
        <strain evidence="9 10">NRRL B-16140</strain>
    </source>
</reference>
<keyword evidence="10" id="KW-1185">Reference proteome</keyword>
<dbReference type="SUPFAM" id="SSF117074">
    <property type="entry name" value="Hypothetical protein PA1324"/>
    <property type="match status" value="1"/>
</dbReference>
<dbReference type="OrthoDB" id="3696737at2"/>
<dbReference type="InterPro" id="IPR013783">
    <property type="entry name" value="Ig-like_fold"/>
</dbReference>
<feature type="chain" id="PRO_5002441901" description="Gram-positive cocci surface proteins LPxTG domain-containing protein" evidence="7">
    <location>
        <begin position="24"/>
        <end position="417"/>
    </location>
</feature>
<evidence type="ECO:0000256" key="3">
    <source>
        <dbReference type="ARBA" id="ARBA00022525"/>
    </source>
</evidence>
<evidence type="ECO:0000256" key="5">
    <source>
        <dbReference type="ARBA" id="ARBA00023088"/>
    </source>
</evidence>
<dbReference type="EMBL" id="JYJG01000086">
    <property type="protein sequence ID" value="KJK49270.1"/>
    <property type="molecule type" value="Genomic_DNA"/>
</dbReference>
<keyword evidence="2" id="KW-0134">Cell wall</keyword>
<dbReference type="PATRIC" id="fig|68170.10.peg.2963"/>
<evidence type="ECO:0000256" key="4">
    <source>
        <dbReference type="ARBA" id="ARBA00022729"/>
    </source>
</evidence>
<dbReference type="Proteomes" id="UP000033393">
    <property type="component" value="Unassembled WGS sequence"/>
</dbReference>
<keyword evidence="4 7" id="KW-0732">Signal</keyword>